<sequence length="446" mass="52306">MSVTYVIRLDERKIKLDQTYPVKLWVTFQRRALSYTTKISLSKADYSKLSASNLRNELKEVRDKIHKLEMDLDEYIRELGEFSFEIFEMNFVSRNSLLIYRSAKKSTPAQLPQHFDFQPFEKKFRILKEDGAKKDNLLGGYVTYVSELLQAQSPKTADLYQTAYYSLFSFKGNLRLASITKQYLKEYDAWMRNKQLSRTTIGMYLRTLRKIFNNAIDNGIFSKKDYPFGRNKYIIPSGRNVKKALDKSLLAGIYYYNPVSEREWFARDTWLFLYFGNGMNPKDMALLKYKNIDDGFLVFDRSKIETTAKEQSKPVSVFITEEISNIINRWGNRKISNETYIFPVLKDGMNSLEQMTAIQYFVKATNYWMKDIFSNLGYNKKSTTVVARHSFSTHMLHNGASKELIQESLGHLNIKTTENYLGSFEKPVVREFAEKMMSFKRDHNSE</sequence>
<dbReference type="GO" id="GO:0015074">
    <property type="term" value="P:DNA integration"/>
    <property type="evidence" value="ECO:0007669"/>
    <property type="project" value="UniProtKB-KW"/>
</dbReference>
<gene>
    <name evidence="9" type="ORF">SAMN04488132_105116</name>
</gene>
<dbReference type="Pfam" id="PF13102">
    <property type="entry name" value="Phage_int_SAM_5"/>
    <property type="match status" value="1"/>
</dbReference>
<evidence type="ECO:0000259" key="7">
    <source>
        <dbReference type="PROSITE" id="PS51898"/>
    </source>
</evidence>
<dbReference type="SUPFAM" id="SSF56349">
    <property type="entry name" value="DNA breaking-rejoining enzymes"/>
    <property type="match status" value="1"/>
</dbReference>
<keyword evidence="4" id="KW-0233">DNA recombination</keyword>
<dbReference type="PANTHER" id="PTHR30349:SF64">
    <property type="entry name" value="PROPHAGE INTEGRASE INTD-RELATED"/>
    <property type="match status" value="1"/>
</dbReference>
<dbReference type="InterPro" id="IPR011010">
    <property type="entry name" value="DNA_brk_join_enz"/>
</dbReference>
<organism evidence="9 10">
    <name type="scientific">Sediminibacterium ginsengisoli</name>
    <dbReference type="NCBI Taxonomy" id="413434"/>
    <lineage>
        <taxon>Bacteria</taxon>
        <taxon>Pseudomonadati</taxon>
        <taxon>Bacteroidota</taxon>
        <taxon>Chitinophagia</taxon>
        <taxon>Chitinophagales</taxon>
        <taxon>Chitinophagaceae</taxon>
        <taxon>Sediminibacterium</taxon>
    </lineage>
</organism>
<evidence type="ECO:0000256" key="2">
    <source>
        <dbReference type="ARBA" id="ARBA00022908"/>
    </source>
</evidence>
<feature type="domain" description="Core-binding (CB)" evidence="8">
    <location>
        <begin position="143"/>
        <end position="216"/>
    </location>
</feature>
<dbReference type="GO" id="GO:0003677">
    <property type="term" value="F:DNA binding"/>
    <property type="evidence" value="ECO:0007669"/>
    <property type="project" value="UniProtKB-UniRule"/>
</dbReference>
<feature type="domain" description="Tyr recombinase" evidence="7">
    <location>
        <begin position="240"/>
        <end position="437"/>
    </location>
</feature>
<dbReference type="Gene3D" id="1.10.443.10">
    <property type="entry name" value="Intergrase catalytic core"/>
    <property type="match status" value="1"/>
</dbReference>
<dbReference type="Pfam" id="PF00589">
    <property type="entry name" value="Phage_integrase"/>
    <property type="match status" value="1"/>
</dbReference>
<dbReference type="Gene3D" id="1.10.150.130">
    <property type="match status" value="1"/>
</dbReference>
<evidence type="ECO:0000259" key="8">
    <source>
        <dbReference type="PROSITE" id="PS51900"/>
    </source>
</evidence>
<dbReference type="PANTHER" id="PTHR30349">
    <property type="entry name" value="PHAGE INTEGRASE-RELATED"/>
    <property type="match status" value="1"/>
</dbReference>
<keyword evidence="10" id="KW-1185">Reference proteome</keyword>
<name>A0A1T4P2Z3_9BACT</name>
<keyword evidence="6" id="KW-0175">Coiled coil</keyword>
<dbReference type="InterPro" id="IPR010998">
    <property type="entry name" value="Integrase_recombinase_N"/>
</dbReference>
<evidence type="ECO:0000256" key="5">
    <source>
        <dbReference type="PROSITE-ProRule" id="PRU01248"/>
    </source>
</evidence>
<dbReference type="InterPro" id="IPR002104">
    <property type="entry name" value="Integrase_catalytic"/>
</dbReference>
<evidence type="ECO:0000256" key="6">
    <source>
        <dbReference type="SAM" id="Coils"/>
    </source>
</evidence>
<proteinExistence type="inferred from homology"/>
<evidence type="ECO:0000256" key="4">
    <source>
        <dbReference type="ARBA" id="ARBA00023172"/>
    </source>
</evidence>
<dbReference type="STRING" id="413434.SAMN04488132_105116"/>
<dbReference type="AlphaFoldDB" id="A0A1T4P2Z3"/>
<dbReference type="PROSITE" id="PS51898">
    <property type="entry name" value="TYR_RECOMBINASE"/>
    <property type="match status" value="1"/>
</dbReference>
<dbReference type="OrthoDB" id="1094492at2"/>
<dbReference type="Proteomes" id="UP000190888">
    <property type="component" value="Unassembled WGS sequence"/>
</dbReference>
<dbReference type="InterPro" id="IPR044068">
    <property type="entry name" value="CB"/>
</dbReference>
<dbReference type="InterPro" id="IPR025269">
    <property type="entry name" value="SAM-like_dom"/>
</dbReference>
<keyword evidence="3 5" id="KW-0238">DNA-binding</keyword>
<evidence type="ECO:0000256" key="1">
    <source>
        <dbReference type="ARBA" id="ARBA00008857"/>
    </source>
</evidence>
<comment type="similarity">
    <text evidence="1">Belongs to the 'phage' integrase family.</text>
</comment>
<dbReference type="EMBL" id="FUWH01000005">
    <property type="protein sequence ID" value="SJZ85771.1"/>
    <property type="molecule type" value="Genomic_DNA"/>
</dbReference>
<feature type="coiled-coil region" evidence="6">
    <location>
        <begin position="51"/>
        <end position="78"/>
    </location>
</feature>
<evidence type="ECO:0000313" key="10">
    <source>
        <dbReference type="Proteomes" id="UP000190888"/>
    </source>
</evidence>
<protein>
    <submittedName>
        <fullName evidence="9">Site-specific recombinase XerD</fullName>
    </submittedName>
</protein>
<evidence type="ECO:0000313" key="9">
    <source>
        <dbReference type="EMBL" id="SJZ85771.1"/>
    </source>
</evidence>
<dbReference type="InterPro" id="IPR013762">
    <property type="entry name" value="Integrase-like_cat_sf"/>
</dbReference>
<dbReference type="InterPro" id="IPR050090">
    <property type="entry name" value="Tyrosine_recombinase_XerCD"/>
</dbReference>
<dbReference type="PROSITE" id="PS51900">
    <property type="entry name" value="CB"/>
    <property type="match status" value="1"/>
</dbReference>
<reference evidence="9 10" key="1">
    <citation type="submission" date="2017-02" db="EMBL/GenBank/DDBJ databases">
        <authorList>
            <person name="Peterson S.W."/>
        </authorList>
    </citation>
    <scope>NUCLEOTIDE SEQUENCE [LARGE SCALE GENOMIC DNA]</scope>
    <source>
        <strain evidence="9 10">DSM 22335</strain>
    </source>
</reference>
<accession>A0A1T4P2Z3</accession>
<dbReference type="GO" id="GO:0006310">
    <property type="term" value="P:DNA recombination"/>
    <property type="evidence" value="ECO:0007669"/>
    <property type="project" value="UniProtKB-KW"/>
</dbReference>
<evidence type="ECO:0000256" key="3">
    <source>
        <dbReference type="ARBA" id="ARBA00023125"/>
    </source>
</evidence>
<dbReference type="RefSeq" id="WP_078831445.1">
    <property type="nucleotide sequence ID" value="NZ_FUWH01000005.1"/>
</dbReference>
<keyword evidence="2" id="KW-0229">DNA integration</keyword>